<feature type="transmembrane region" description="Helical" evidence="1">
    <location>
        <begin position="30"/>
        <end position="49"/>
    </location>
</feature>
<dbReference type="RefSeq" id="WP_345330769.1">
    <property type="nucleotide sequence ID" value="NZ_BAABJI010000002.1"/>
</dbReference>
<dbReference type="InterPro" id="IPR002656">
    <property type="entry name" value="Acyl_transf_3_dom"/>
</dbReference>
<protein>
    <submittedName>
        <fullName evidence="3">Acyltransferase</fullName>
    </submittedName>
</protein>
<organism evidence="3 4">
    <name type="scientific">Mucilaginibacter defluvii</name>
    <dbReference type="NCBI Taxonomy" id="1196019"/>
    <lineage>
        <taxon>Bacteria</taxon>
        <taxon>Pseudomonadati</taxon>
        <taxon>Bacteroidota</taxon>
        <taxon>Sphingobacteriia</taxon>
        <taxon>Sphingobacteriales</taxon>
        <taxon>Sphingobacteriaceae</taxon>
        <taxon>Mucilaginibacter</taxon>
    </lineage>
</organism>
<keyword evidence="1" id="KW-0812">Transmembrane</keyword>
<name>A0ABP9FSP8_9SPHI</name>
<comment type="caution">
    <text evidence="3">The sequence shown here is derived from an EMBL/GenBank/DDBJ whole genome shotgun (WGS) entry which is preliminary data.</text>
</comment>
<feature type="transmembrane region" description="Helical" evidence="1">
    <location>
        <begin position="266"/>
        <end position="286"/>
    </location>
</feature>
<feature type="transmembrane region" description="Helical" evidence="1">
    <location>
        <begin position="226"/>
        <end position="246"/>
    </location>
</feature>
<dbReference type="Proteomes" id="UP001501436">
    <property type="component" value="Unassembled WGS sequence"/>
</dbReference>
<dbReference type="PANTHER" id="PTHR23028:SF53">
    <property type="entry name" value="ACYL_TRANSF_3 DOMAIN-CONTAINING PROTEIN"/>
    <property type="match status" value="1"/>
</dbReference>
<accession>A0ABP9FSP8</accession>
<keyword evidence="4" id="KW-1185">Reference proteome</keyword>
<keyword evidence="1" id="KW-1133">Transmembrane helix</keyword>
<feature type="transmembrane region" description="Helical" evidence="1">
    <location>
        <begin position="307"/>
        <end position="325"/>
    </location>
</feature>
<feature type="domain" description="Acyltransferase 3" evidence="2">
    <location>
        <begin position="4"/>
        <end position="351"/>
    </location>
</feature>
<dbReference type="Pfam" id="PF01757">
    <property type="entry name" value="Acyl_transf_3"/>
    <property type="match status" value="1"/>
</dbReference>
<dbReference type="InterPro" id="IPR050879">
    <property type="entry name" value="Acyltransferase_3"/>
</dbReference>
<feature type="transmembrane region" description="Helical" evidence="1">
    <location>
        <begin position="337"/>
        <end position="358"/>
    </location>
</feature>
<evidence type="ECO:0000259" key="2">
    <source>
        <dbReference type="Pfam" id="PF01757"/>
    </source>
</evidence>
<feature type="transmembrane region" description="Helical" evidence="1">
    <location>
        <begin position="7"/>
        <end position="24"/>
    </location>
</feature>
<reference evidence="4" key="1">
    <citation type="journal article" date="2019" name="Int. J. Syst. Evol. Microbiol.">
        <title>The Global Catalogue of Microorganisms (GCM) 10K type strain sequencing project: providing services to taxonomists for standard genome sequencing and annotation.</title>
        <authorList>
            <consortium name="The Broad Institute Genomics Platform"/>
            <consortium name="The Broad Institute Genome Sequencing Center for Infectious Disease"/>
            <person name="Wu L."/>
            <person name="Ma J."/>
        </authorList>
    </citation>
    <scope>NUCLEOTIDE SEQUENCE [LARGE SCALE GENOMIC DNA]</scope>
    <source>
        <strain evidence="4">JCM 18283</strain>
    </source>
</reference>
<evidence type="ECO:0000313" key="3">
    <source>
        <dbReference type="EMBL" id="GAA4914704.1"/>
    </source>
</evidence>
<keyword evidence="3" id="KW-0012">Acyltransferase</keyword>
<dbReference type="EMBL" id="BAABJI010000002">
    <property type="protein sequence ID" value="GAA4914704.1"/>
    <property type="molecule type" value="Genomic_DNA"/>
</dbReference>
<feature type="transmembrane region" description="Helical" evidence="1">
    <location>
        <begin position="75"/>
        <end position="93"/>
    </location>
</feature>
<keyword evidence="1" id="KW-0472">Membrane</keyword>
<gene>
    <name evidence="3" type="ORF">GCM10023313_17620</name>
</gene>
<evidence type="ECO:0000256" key="1">
    <source>
        <dbReference type="SAM" id="Phobius"/>
    </source>
</evidence>
<feature type="transmembrane region" description="Helical" evidence="1">
    <location>
        <begin position="194"/>
        <end position="214"/>
    </location>
</feature>
<evidence type="ECO:0000313" key="4">
    <source>
        <dbReference type="Proteomes" id="UP001501436"/>
    </source>
</evidence>
<feature type="transmembrane region" description="Helical" evidence="1">
    <location>
        <begin position="156"/>
        <end position="174"/>
    </location>
</feature>
<dbReference type="GO" id="GO:0016746">
    <property type="term" value="F:acyltransferase activity"/>
    <property type="evidence" value="ECO:0007669"/>
    <property type="project" value="UniProtKB-KW"/>
</dbReference>
<keyword evidence="3" id="KW-0808">Transferase</keyword>
<dbReference type="PANTHER" id="PTHR23028">
    <property type="entry name" value="ACETYLTRANSFERASE"/>
    <property type="match status" value="1"/>
</dbReference>
<sequence>MKHNYQLDAMRAIAALAIIAYHYTLFPCGWIGVQFFFVLSGFLISGIVIKNKKASAEVKTGAFFKDFYKRRALRLFPLYFGYIAILALFNFFAGKPEAFDKEWPWLVTYSINFRWLFQDYTFHMVYGHLWSLALEWQFYLIWPFFLWFVPQKRITLILICLLPLSMLVRIAGYSVNEHLPYLVGYNGSATAKALAPYVLPFSHIDAFVFGALLCKVKVRNFLSKPQVIYTCMALVVITGLLLVAFIPSYSLAAIGWPSNLPMAYQWVWGYSLLNLTSAAIIAGIIEKGRARILALSRSSVLQYLGKISYGIYVYHPIVIFGMLNVRDKAPAFAGKPMVELIIVTVISIVIAHLSYEYFEKRFLTKRKPQQVTNDFTSKVTQAPAERLTLELQEVNN</sequence>
<feature type="transmembrane region" description="Helical" evidence="1">
    <location>
        <begin position="129"/>
        <end position="149"/>
    </location>
</feature>
<proteinExistence type="predicted"/>